<sequence length="1713" mass="190489">MKQILSFLLFWSAFFSLAQPYGNEWVTHSQKYYQFPIVETGVYQITYQTLIDAGIPVASIGSNQFQIFGKQKEIPIYVNDGGDNNINPGEYIEFFAEKNDGWLDSLLYDQPTDIGNPAYSLYSDTLYYFLTWTTGPTQRYVNETDVNFSIYTAAPYVLALSETNYNNQYYGGYSAYSSYSSFFSPGEGWGSANYNGASNFSLTIPVPTPRVYTGPNAPDALFHAKSNANSNASFTGTGNHHLRWEIGGSNLQLYDEVFTGFRQTVVNKNIASSELSPGSTNVYFKIIGDQGAATDYQSVSYVSLKYPRTTTSNASFIDWELKNEQGQAKIKLSITNPNLNNPSAYVLGGGVARKIPFENISGTWNGLVPNSSNGNTQRLILASDSEINTVNKIVAVNGTGNFVDYASMNLEEAYILLYNQVMESSVTQYANYRESANGGGNNVIRCEVTDAWLQYGGGVPKHILGSRRAIQHIYNLAVLKPKALFIAGKGISEASDPNTNSSGAPRKNSVVNALNLVPSYGNPSSDLCITAKWNGSTSFTPAIPTGRIAAKNNAELLLYLNKIQIYEAAQNQNAVYNKPNKEWQKQVLHFGGGINSSEQDLLKSYLNGMKNTIEGPDYGGNVNSYFKETSNPFNPVQSSQVNESLENGVSLMTFFGHASADGFDQNVDEPENWRNSGKYPMVIGNGCYTGDIFKNGNSSTAEKFVLIEDLGSIGFLSSTKLGYASYLNMYSSELYRQMSPENYSASMGEQMNATINNLENVNPGFLTEVTALQMILHGDPMLRLNWHAKPEIDLTAQDIFFSPATIDLTTDSIAVNIALTNIGRSITDTFALTITRRFPMSTVDSVYNISIEGLDYRDTIIFKMPLQADIASGMNQFIIQADLPSFVPEQYDEMGNNEVSTNFFINIEGIVPVLPYDYAVVPNDSVVLKASTINPIANFNTYRFEIDTTDLFNSPFKKYAIKSGLGGVKEVFPSDWRNSTNNMNEELVLTDSTAYFWRVAVDSSVLNWREHSFQYINGKSGWGQDHFFQFKNGGFNGVAYDRAQRKRNFQPQQTEVSAQVYDNANSVAKYNATLWQLNGQNAEYGLCTTTPSLHVGVVGPSSTEPWGTFNNGVNSDHQFGNVNNGASCRNRIEYYFIFRQNSTAQLQAFENMIENEVPNGHYLVIYTTGRALYNQWQSLYPNLFTTLSNLGATGISPTAPERAFILIVKKGDPSSATIVHAQTAGEFISASKSFTGAVGNGVESSTIIGPALNWNTLYWKQNSLENPSNDSTQLLIRGLNASQQVAVEIDTVFTHNDSILNLNNLIPAEQYPYLQLQANYFDDITLTPAQVDRWHVLYDKVPEAAIDGTRGVTFLPNSNDSLQEGVEMAFAVDVKNISDLPMDSLLVNYWITDKNQVKHIIDYQRSDSLRVDEVLRDTITFSTNGLGGANTLWMEVNPYNKGVNNEIKDQPEQAHFNNLLQIPFDLKTDDVNPILDVTFDGTHILNGDIVSPNAEIVMSLTDDNPFLVMNEDADTSHFGIFLTSPDGVQKRIPFTNADGEENLMWIPADAENLKFKIIYNAEFETSGTYELMVQGSDQSGNLSGKLEYRISFEVILASTITHLMNYPNPFSTQTRFVFTLTGSKVPDEMIIQIMTVTGRIVREITEDELGFIRIGRNISEYAWDGRDEFGDPLANGVYLYRVKAKIDGEDIKHRSTGADQYFKKNWGKMYLMR</sequence>
<evidence type="ECO:0000256" key="1">
    <source>
        <dbReference type="SAM" id="SignalP"/>
    </source>
</evidence>
<feature type="signal peptide" evidence="1">
    <location>
        <begin position="1"/>
        <end position="18"/>
    </location>
</feature>
<dbReference type="RefSeq" id="WP_101334810.1">
    <property type="nucleotide sequence ID" value="NZ_PJNI01000009.1"/>
</dbReference>
<accession>A0A2I0R2L8</accession>
<protein>
    <recommendedName>
        <fullName evidence="2">Gingipain domain-containing protein</fullName>
    </recommendedName>
</protein>
<dbReference type="EMBL" id="PJNI01000009">
    <property type="protein sequence ID" value="PKR80640.1"/>
    <property type="molecule type" value="Genomic_DNA"/>
</dbReference>
<dbReference type="GO" id="GO:0008234">
    <property type="term" value="F:cysteine-type peptidase activity"/>
    <property type="evidence" value="ECO:0007669"/>
    <property type="project" value="InterPro"/>
</dbReference>
<dbReference type="InterPro" id="IPR001769">
    <property type="entry name" value="Gingipain"/>
</dbReference>
<keyword evidence="1" id="KW-0732">Signal</keyword>
<dbReference type="Proteomes" id="UP000236654">
    <property type="component" value="Unassembled WGS sequence"/>
</dbReference>
<reference evidence="3 4" key="1">
    <citation type="submission" date="2017-12" db="EMBL/GenBank/DDBJ databases">
        <title>The draft genome sequence of Brumimicrobium saltpan LHR20.</title>
        <authorList>
            <person name="Do Z.-J."/>
            <person name="Luo H.-R."/>
        </authorList>
    </citation>
    <scope>NUCLEOTIDE SEQUENCE [LARGE SCALE GENOMIC DNA]</scope>
    <source>
        <strain evidence="3 4">LHR20</strain>
    </source>
</reference>
<dbReference type="Gene3D" id="2.60.40.4070">
    <property type="match status" value="1"/>
</dbReference>
<organism evidence="3 4">
    <name type="scientific">Brumimicrobium salinarum</name>
    <dbReference type="NCBI Taxonomy" id="2058658"/>
    <lineage>
        <taxon>Bacteria</taxon>
        <taxon>Pseudomonadati</taxon>
        <taxon>Bacteroidota</taxon>
        <taxon>Flavobacteriia</taxon>
        <taxon>Flavobacteriales</taxon>
        <taxon>Crocinitomicaceae</taxon>
        <taxon>Brumimicrobium</taxon>
    </lineage>
</organism>
<dbReference type="Gene3D" id="3.40.50.1460">
    <property type="match status" value="1"/>
</dbReference>
<evidence type="ECO:0000259" key="2">
    <source>
        <dbReference type="Pfam" id="PF01364"/>
    </source>
</evidence>
<dbReference type="Pfam" id="PF01364">
    <property type="entry name" value="Peptidase_C25"/>
    <property type="match status" value="1"/>
</dbReference>
<feature type="chain" id="PRO_5014132083" description="Gingipain domain-containing protein" evidence="1">
    <location>
        <begin position="19"/>
        <end position="1713"/>
    </location>
</feature>
<comment type="caution">
    <text evidence="3">The sequence shown here is derived from an EMBL/GenBank/DDBJ whole genome shotgun (WGS) entry which is preliminary data.</text>
</comment>
<proteinExistence type="predicted"/>
<evidence type="ECO:0000313" key="3">
    <source>
        <dbReference type="EMBL" id="PKR80640.1"/>
    </source>
</evidence>
<dbReference type="OrthoDB" id="9757650at2"/>
<dbReference type="GO" id="GO:0006508">
    <property type="term" value="P:proteolysis"/>
    <property type="evidence" value="ECO:0007669"/>
    <property type="project" value="InterPro"/>
</dbReference>
<keyword evidence="4" id="KW-1185">Reference proteome</keyword>
<name>A0A2I0R2L8_9FLAO</name>
<feature type="domain" description="Gingipain" evidence="2">
    <location>
        <begin position="414"/>
        <end position="784"/>
    </location>
</feature>
<gene>
    <name evidence="3" type="ORF">CW751_09735</name>
</gene>
<evidence type="ECO:0000313" key="4">
    <source>
        <dbReference type="Proteomes" id="UP000236654"/>
    </source>
</evidence>
<dbReference type="InterPro" id="IPR029030">
    <property type="entry name" value="Caspase-like_dom_sf"/>
</dbReference>
<dbReference type="SUPFAM" id="SSF52129">
    <property type="entry name" value="Caspase-like"/>
    <property type="match status" value="1"/>
</dbReference>